<dbReference type="Gene3D" id="2.60.120.200">
    <property type="match status" value="1"/>
</dbReference>
<proteinExistence type="inferred from homology"/>
<dbReference type="InterPro" id="IPR000757">
    <property type="entry name" value="Beta-glucanase-like"/>
</dbReference>
<dbReference type="PROSITE" id="PS51762">
    <property type="entry name" value="GH16_2"/>
    <property type="match status" value="1"/>
</dbReference>
<keyword evidence="9" id="KW-0732">Signal</keyword>
<dbReference type="Proteomes" id="UP000228948">
    <property type="component" value="Chromosome"/>
</dbReference>
<dbReference type="GO" id="GO:0004553">
    <property type="term" value="F:hydrolase activity, hydrolyzing O-glycosyl compounds"/>
    <property type="evidence" value="ECO:0007669"/>
    <property type="project" value="InterPro"/>
</dbReference>
<evidence type="ECO:0000256" key="4">
    <source>
        <dbReference type="ARBA" id="ARBA00023295"/>
    </source>
</evidence>
<sequence length="260" mass="29351">MRHGYLLAAATTALLAFSAAASDQDGFVDEFATLDSERWFVSDGWVNGPHQNCLWSQDAVLVENGLLHLSVEQAEDGPEDYICAEIQSHQRFGYGVYEARVRVPFATGTNSNFFTFIGPPQGLLHNEIDFEFLSATEPVLQTNIYFDGEGGNEDLTPVPNVDDWLDLAFIWEPGRLRWYMDGALIRTEESDRIPAIEQKMYLSIWTTDLLIDWMGLFEWSEPLIFQVDWVAFTPLGTGCLFDASILCDAEIQFGALKRED</sequence>
<evidence type="ECO:0000313" key="12">
    <source>
        <dbReference type="Proteomes" id="UP000228948"/>
    </source>
</evidence>
<feature type="active site" description="Nucleophile" evidence="8">
    <location>
        <position position="127"/>
    </location>
</feature>
<dbReference type="EMBL" id="CP024899">
    <property type="protein sequence ID" value="ATX67121.1"/>
    <property type="molecule type" value="Genomic_DNA"/>
</dbReference>
<evidence type="ECO:0000256" key="5">
    <source>
        <dbReference type="ARBA" id="ARBA00029722"/>
    </source>
</evidence>
<organism evidence="11 12">
    <name type="scientific">Roseinatronobacter bogoriensis subsp. barguzinensis</name>
    <dbReference type="NCBI Taxonomy" id="441209"/>
    <lineage>
        <taxon>Bacteria</taxon>
        <taxon>Pseudomonadati</taxon>
        <taxon>Pseudomonadota</taxon>
        <taxon>Alphaproteobacteria</taxon>
        <taxon>Rhodobacterales</taxon>
        <taxon>Paracoccaceae</taxon>
        <taxon>Roseinatronobacter</taxon>
    </lineage>
</organism>
<feature type="signal peptide" evidence="9">
    <location>
        <begin position="1"/>
        <end position="21"/>
    </location>
</feature>
<evidence type="ECO:0000256" key="6">
    <source>
        <dbReference type="ARBA" id="ARBA00029771"/>
    </source>
</evidence>
<dbReference type="RefSeq" id="WP_071482294.1">
    <property type="nucleotide sequence ID" value="NZ_CP024899.1"/>
</dbReference>
<dbReference type="OrthoDB" id="9809583at2"/>
<dbReference type="KEGG" id="rbg:BG454_15920"/>
<dbReference type="GO" id="GO:0005975">
    <property type="term" value="P:carbohydrate metabolic process"/>
    <property type="evidence" value="ECO:0007669"/>
    <property type="project" value="InterPro"/>
</dbReference>
<dbReference type="InterPro" id="IPR044791">
    <property type="entry name" value="Beta-glucanase/XTH"/>
</dbReference>
<protein>
    <recommendedName>
        <fullName evidence="2">Beta-glucanase</fullName>
    </recommendedName>
    <alternativeName>
        <fullName evidence="7">1,3-1,4-beta-D-glucan 4-glucanohydrolase</fullName>
    </alternativeName>
    <alternativeName>
        <fullName evidence="6">Endo-beta-1,3-1,4 glucanase</fullName>
    </alternativeName>
    <alternativeName>
        <fullName evidence="5">Lichenase</fullName>
    </alternativeName>
</protein>
<gene>
    <name evidence="11" type="ORF">BG454_15920</name>
</gene>
<dbReference type="STRING" id="441209.GCA_001870665_02966"/>
<keyword evidence="3" id="KW-0378">Hydrolase</keyword>
<keyword evidence="12" id="KW-1185">Reference proteome</keyword>
<evidence type="ECO:0000256" key="2">
    <source>
        <dbReference type="ARBA" id="ARBA00014569"/>
    </source>
</evidence>
<evidence type="ECO:0000256" key="1">
    <source>
        <dbReference type="ARBA" id="ARBA00006865"/>
    </source>
</evidence>
<keyword evidence="4" id="KW-0326">Glycosidase</keyword>
<evidence type="ECO:0000256" key="8">
    <source>
        <dbReference type="PIRSR" id="PIRSR608264-1"/>
    </source>
</evidence>
<dbReference type="Pfam" id="PF00722">
    <property type="entry name" value="Glyco_hydro_16"/>
    <property type="match status" value="1"/>
</dbReference>
<dbReference type="AlphaFoldDB" id="A0A2K8KCE2"/>
<feature type="domain" description="GH16" evidence="10">
    <location>
        <begin position="22"/>
        <end position="238"/>
    </location>
</feature>
<dbReference type="InterPro" id="IPR013320">
    <property type="entry name" value="ConA-like_dom_sf"/>
</dbReference>
<evidence type="ECO:0000256" key="7">
    <source>
        <dbReference type="ARBA" id="ARBA00031665"/>
    </source>
</evidence>
<comment type="similarity">
    <text evidence="1">Belongs to the glycosyl hydrolase 16 family.</text>
</comment>
<dbReference type="PRINTS" id="PR00737">
    <property type="entry name" value="GLHYDRLASE16"/>
</dbReference>
<reference evidence="11 12" key="1">
    <citation type="submission" date="2017-11" db="EMBL/GenBank/DDBJ databases">
        <title>Revised Sequence and Annotation of the Rhodobaca barguzinensis strain alga05 Genome.</title>
        <authorList>
            <person name="Kopejtka K."/>
            <person name="Tomasch J.M."/>
            <person name="Bunk B."/>
            <person name="Koblizek M."/>
        </authorList>
    </citation>
    <scope>NUCLEOTIDE SEQUENCE [LARGE SCALE GENOMIC DNA]</scope>
    <source>
        <strain evidence="12">alga05</strain>
    </source>
</reference>
<feature type="active site" description="Proton donor" evidence="8">
    <location>
        <position position="131"/>
    </location>
</feature>
<dbReference type="PANTHER" id="PTHR31062">
    <property type="entry name" value="XYLOGLUCAN ENDOTRANSGLUCOSYLASE/HYDROLASE PROTEIN 8-RELATED"/>
    <property type="match status" value="1"/>
</dbReference>
<dbReference type="InterPro" id="IPR008264">
    <property type="entry name" value="Beta_glucanase"/>
</dbReference>
<name>A0A2K8KCE2_9RHOB</name>
<evidence type="ECO:0000256" key="9">
    <source>
        <dbReference type="SAM" id="SignalP"/>
    </source>
</evidence>
<evidence type="ECO:0000256" key="3">
    <source>
        <dbReference type="ARBA" id="ARBA00022801"/>
    </source>
</evidence>
<evidence type="ECO:0000259" key="10">
    <source>
        <dbReference type="PROSITE" id="PS51762"/>
    </source>
</evidence>
<accession>A0A2K8KCE2</accession>
<feature type="chain" id="PRO_5014959628" description="Beta-glucanase" evidence="9">
    <location>
        <begin position="22"/>
        <end position="260"/>
    </location>
</feature>
<dbReference type="SUPFAM" id="SSF49899">
    <property type="entry name" value="Concanavalin A-like lectins/glucanases"/>
    <property type="match status" value="1"/>
</dbReference>
<evidence type="ECO:0000313" key="11">
    <source>
        <dbReference type="EMBL" id="ATX67121.1"/>
    </source>
</evidence>